<dbReference type="EMBL" id="FNPH01000004">
    <property type="protein sequence ID" value="SDY93730.1"/>
    <property type="molecule type" value="Genomic_DNA"/>
</dbReference>
<sequence length="90" mass="9521">MNAWTRWRLALPLIGLSAISLTAALIGLVAWWDLSDVGERALSTAISLVLATSLAVSVSIGVRRTEDVPWLRIGAVAVGFLISCGLSAFL</sequence>
<name>A0A1H3NYD8_9ACTN</name>
<evidence type="ECO:0000313" key="2">
    <source>
        <dbReference type="EMBL" id="SDY93730.1"/>
    </source>
</evidence>
<feature type="transmembrane region" description="Helical" evidence="1">
    <location>
        <begin position="9"/>
        <end position="32"/>
    </location>
</feature>
<dbReference type="Proteomes" id="UP000242415">
    <property type="component" value="Unassembled WGS sequence"/>
</dbReference>
<feature type="transmembrane region" description="Helical" evidence="1">
    <location>
        <begin position="69"/>
        <end position="89"/>
    </location>
</feature>
<protein>
    <submittedName>
        <fullName evidence="2">Uncharacterized protein</fullName>
    </submittedName>
</protein>
<keyword evidence="3" id="KW-1185">Reference proteome</keyword>
<keyword evidence="1" id="KW-0472">Membrane</keyword>
<keyword evidence="1" id="KW-0812">Transmembrane</keyword>
<organism evidence="2 3">
    <name type="scientific">Micromonospora pattaloongensis</name>
    <dbReference type="NCBI Taxonomy" id="405436"/>
    <lineage>
        <taxon>Bacteria</taxon>
        <taxon>Bacillati</taxon>
        <taxon>Actinomycetota</taxon>
        <taxon>Actinomycetes</taxon>
        <taxon>Micromonosporales</taxon>
        <taxon>Micromonosporaceae</taxon>
        <taxon>Micromonospora</taxon>
    </lineage>
</organism>
<dbReference type="AlphaFoldDB" id="A0A1H3NYD8"/>
<proteinExistence type="predicted"/>
<gene>
    <name evidence="2" type="ORF">SAMN05444365_104224</name>
</gene>
<accession>A0A1H3NYD8</accession>
<keyword evidence="1" id="KW-1133">Transmembrane helix</keyword>
<dbReference type="RefSeq" id="WP_091556231.1">
    <property type="nucleotide sequence ID" value="NZ_FNPH01000004.1"/>
</dbReference>
<evidence type="ECO:0000313" key="3">
    <source>
        <dbReference type="Proteomes" id="UP000242415"/>
    </source>
</evidence>
<feature type="transmembrane region" description="Helical" evidence="1">
    <location>
        <begin position="44"/>
        <end position="62"/>
    </location>
</feature>
<evidence type="ECO:0000256" key="1">
    <source>
        <dbReference type="SAM" id="Phobius"/>
    </source>
</evidence>
<dbReference type="OrthoDB" id="3392557at2"/>
<reference evidence="3" key="1">
    <citation type="submission" date="2016-10" db="EMBL/GenBank/DDBJ databases">
        <authorList>
            <person name="Varghese N."/>
            <person name="Submissions S."/>
        </authorList>
    </citation>
    <scope>NUCLEOTIDE SEQUENCE [LARGE SCALE GENOMIC DNA]</scope>
    <source>
        <strain evidence="3">DSM 45245</strain>
    </source>
</reference>